<feature type="non-terminal residue" evidence="1">
    <location>
        <position position="1"/>
    </location>
</feature>
<dbReference type="Proteomes" id="UP000186922">
    <property type="component" value="Unassembled WGS sequence"/>
</dbReference>
<comment type="caution">
    <text evidence="1">The sequence shown here is derived from an EMBL/GenBank/DDBJ whole genome shotgun (WGS) entry which is preliminary data.</text>
</comment>
<gene>
    <name evidence="1" type="primary">RvY_05459-1</name>
    <name evidence="1" type="synonym">RvY_05459.1</name>
    <name evidence="1" type="ORF">RvY_05459</name>
</gene>
<accession>A0A1D1V439</accession>
<dbReference type="EMBL" id="BDGG01000002">
    <property type="protein sequence ID" value="GAU93533.1"/>
    <property type="molecule type" value="Genomic_DNA"/>
</dbReference>
<protein>
    <submittedName>
        <fullName evidence="1">Uncharacterized protein</fullName>
    </submittedName>
</protein>
<dbReference type="AlphaFoldDB" id="A0A1D1V439"/>
<evidence type="ECO:0000313" key="1">
    <source>
        <dbReference type="EMBL" id="GAU93533.1"/>
    </source>
</evidence>
<keyword evidence="2" id="KW-1185">Reference proteome</keyword>
<name>A0A1D1V439_RAMVA</name>
<sequence length="138" mass="15764">LPNAVFLEASSCHGLVLLRSIVHHTSFLKSAVFRASLVFLLALYTHACISDFFVGQESQKTVTSRSVSRRWTASSEWLNTYALMMTSLQTVEAKRAFTVQVVLREYKKYRLFRILFTVIRNYGSVIGSQARRANAYFD</sequence>
<reference evidence="1 2" key="1">
    <citation type="journal article" date="2016" name="Nat. Commun.">
        <title>Extremotolerant tardigrade genome and improved radiotolerance of human cultured cells by tardigrade-unique protein.</title>
        <authorList>
            <person name="Hashimoto T."/>
            <person name="Horikawa D.D."/>
            <person name="Saito Y."/>
            <person name="Kuwahara H."/>
            <person name="Kozuka-Hata H."/>
            <person name="Shin-I T."/>
            <person name="Minakuchi Y."/>
            <person name="Ohishi K."/>
            <person name="Motoyama A."/>
            <person name="Aizu T."/>
            <person name="Enomoto A."/>
            <person name="Kondo K."/>
            <person name="Tanaka S."/>
            <person name="Hara Y."/>
            <person name="Koshikawa S."/>
            <person name="Sagara H."/>
            <person name="Miura T."/>
            <person name="Yokobori S."/>
            <person name="Miyagawa K."/>
            <person name="Suzuki Y."/>
            <person name="Kubo T."/>
            <person name="Oyama M."/>
            <person name="Kohara Y."/>
            <person name="Fujiyama A."/>
            <person name="Arakawa K."/>
            <person name="Katayama T."/>
            <person name="Toyoda A."/>
            <person name="Kunieda T."/>
        </authorList>
    </citation>
    <scope>NUCLEOTIDE SEQUENCE [LARGE SCALE GENOMIC DNA]</scope>
    <source>
        <strain evidence="1 2">YOKOZUNA-1</strain>
    </source>
</reference>
<evidence type="ECO:0000313" key="2">
    <source>
        <dbReference type="Proteomes" id="UP000186922"/>
    </source>
</evidence>
<proteinExistence type="predicted"/>
<organism evidence="1 2">
    <name type="scientific">Ramazzottius varieornatus</name>
    <name type="common">Water bear</name>
    <name type="synonym">Tardigrade</name>
    <dbReference type="NCBI Taxonomy" id="947166"/>
    <lineage>
        <taxon>Eukaryota</taxon>
        <taxon>Metazoa</taxon>
        <taxon>Ecdysozoa</taxon>
        <taxon>Tardigrada</taxon>
        <taxon>Eutardigrada</taxon>
        <taxon>Parachela</taxon>
        <taxon>Hypsibioidea</taxon>
        <taxon>Ramazzottiidae</taxon>
        <taxon>Ramazzottius</taxon>
    </lineage>
</organism>